<dbReference type="InterPro" id="IPR008978">
    <property type="entry name" value="HSP20-like_chaperone"/>
</dbReference>
<evidence type="ECO:0000313" key="5">
    <source>
        <dbReference type="EMBL" id="SEF56643.1"/>
    </source>
</evidence>
<dbReference type="Proteomes" id="UP000242850">
    <property type="component" value="Unassembled WGS sequence"/>
</dbReference>
<keyword evidence="5" id="KW-0346">Stress response</keyword>
<protein>
    <submittedName>
        <fullName evidence="5">Heat shock protein Hsp20</fullName>
    </submittedName>
</protein>
<organism evidence="5 6">
    <name type="scientific">Caloramator fervidus</name>
    <dbReference type="NCBI Taxonomy" id="29344"/>
    <lineage>
        <taxon>Bacteria</taxon>
        <taxon>Bacillati</taxon>
        <taxon>Bacillota</taxon>
        <taxon>Clostridia</taxon>
        <taxon>Eubacteriales</taxon>
        <taxon>Clostridiaceae</taxon>
        <taxon>Caloramator</taxon>
    </lineage>
</organism>
<dbReference type="Pfam" id="PF00011">
    <property type="entry name" value="HSP20"/>
    <property type="match status" value="1"/>
</dbReference>
<dbReference type="InterPro" id="IPR007052">
    <property type="entry name" value="CS_dom"/>
</dbReference>
<name>A0A1H5T1D9_9CLOT</name>
<dbReference type="InterPro" id="IPR031107">
    <property type="entry name" value="Small_HSP"/>
</dbReference>
<dbReference type="CDD" id="cd06464">
    <property type="entry name" value="ACD_sHsps-like"/>
    <property type="match status" value="1"/>
</dbReference>
<dbReference type="PROSITE" id="PS01031">
    <property type="entry name" value="SHSP"/>
    <property type="match status" value="1"/>
</dbReference>
<dbReference type="EMBL" id="FNUK01000004">
    <property type="protein sequence ID" value="SEF56643.1"/>
    <property type="molecule type" value="Genomic_DNA"/>
</dbReference>
<gene>
    <name evidence="5" type="ORF">SAMN05660865_00529</name>
</gene>
<proteinExistence type="inferred from homology"/>
<evidence type="ECO:0000259" key="3">
    <source>
        <dbReference type="PROSITE" id="PS01031"/>
    </source>
</evidence>
<sequence>MTDVEGIVEKLLYNSSLNLLVLDKNNIEKQGGDFMNLIPFGPFTEIERLRRDIDEIFNLTYFERPRVDVFEDEKEVRVVAEIPGISKDDIDITVFDDSIKISGEIKRSSEYKEEHVRRSERFYGKFTRTIPLPCEVKSEEAKADYKDGVLSISIPKKVESKNVGRKIKLS</sequence>
<evidence type="ECO:0000256" key="1">
    <source>
        <dbReference type="PROSITE-ProRule" id="PRU00285"/>
    </source>
</evidence>
<dbReference type="InterPro" id="IPR002068">
    <property type="entry name" value="A-crystallin/Hsp20_dom"/>
</dbReference>
<dbReference type="AlphaFoldDB" id="A0A1H5T1D9"/>
<feature type="domain" description="SHSP" evidence="3">
    <location>
        <begin position="58"/>
        <end position="170"/>
    </location>
</feature>
<dbReference type="PROSITE" id="PS51203">
    <property type="entry name" value="CS"/>
    <property type="match status" value="1"/>
</dbReference>
<evidence type="ECO:0000259" key="4">
    <source>
        <dbReference type="PROSITE" id="PS51203"/>
    </source>
</evidence>
<feature type="domain" description="CS" evidence="4">
    <location>
        <begin position="62"/>
        <end position="170"/>
    </location>
</feature>
<dbReference type="PANTHER" id="PTHR11527">
    <property type="entry name" value="HEAT-SHOCK PROTEIN 20 FAMILY MEMBER"/>
    <property type="match status" value="1"/>
</dbReference>
<evidence type="ECO:0000313" key="6">
    <source>
        <dbReference type="Proteomes" id="UP000242850"/>
    </source>
</evidence>
<accession>A0A1H5T1D9</accession>
<dbReference type="Gene3D" id="2.60.40.790">
    <property type="match status" value="1"/>
</dbReference>
<keyword evidence="6" id="KW-1185">Reference proteome</keyword>
<evidence type="ECO:0000256" key="2">
    <source>
        <dbReference type="RuleBase" id="RU003616"/>
    </source>
</evidence>
<dbReference type="SUPFAM" id="SSF49764">
    <property type="entry name" value="HSP20-like chaperones"/>
    <property type="match status" value="1"/>
</dbReference>
<reference evidence="6" key="1">
    <citation type="submission" date="2016-10" db="EMBL/GenBank/DDBJ databases">
        <authorList>
            <person name="Varghese N."/>
            <person name="Submissions S."/>
        </authorList>
    </citation>
    <scope>NUCLEOTIDE SEQUENCE [LARGE SCALE GENOMIC DNA]</scope>
    <source>
        <strain evidence="6">DSM 5463</strain>
    </source>
</reference>
<comment type="similarity">
    <text evidence="1 2">Belongs to the small heat shock protein (HSP20) family.</text>
</comment>